<evidence type="ECO:0000256" key="3">
    <source>
        <dbReference type="ARBA" id="ARBA00004763"/>
    </source>
</evidence>
<dbReference type="Pfam" id="PF00809">
    <property type="entry name" value="Pterin_bind"/>
    <property type="match status" value="1"/>
</dbReference>
<gene>
    <name evidence="10" type="primary">folP</name>
    <name evidence="10" type="ORF">IG617_13360</name>
</gene>
<comment type="cofactor">
    <cofactor evidence="2">
        <name>Mg(2+)</name>
        <dbReference type="ChEBI" id="CHEBI:18420"/>
    </cofactor>
</comment>
<dbReference type="EC" id="2.5.1.15" evidence="4"/>
<keyword evidence="5 10" id="KW-0808">Transferase</keyword>
<dbReference type="InterPro" id="IPR011005">
    <property type="entry name" value="Dihydropteroate_synth-like_sf"/>
</dbReference>
<sequence length="255" mass="27414">MGILNVTPDSFSDGGRHNAVDQAVAHARQMIDEGADIVDIGGESTRPGSAPVSLKDEWARIAQVLAPVADLGVPVSIDTYKAEIARRACANGAVIINDVWGLQKDPAMPDAAAATGAHVVMMHNRDVADPQIDILADIDRSFERSMELADKAGIPREKQILDPGFGFGKTIDQNFQILNRFESLLKHGLPVLAGASRKRMIGAVLNVETDERLFGSMAVHLLAMQKGAAIVRVHDVRPHADAARILEATLKEHAE</sequence>
<comment type="catalytic activity">
    <reaction evidence="1">
        <text>(7,8-dihydropterin-6-yl)methyl diphosphate + 4-aminobenzoate = 7,8-dihydropteroate + diphosphate</text>
        <dbReference type="Rhea" id="RHEA:19949"/>
        <dbReference type="ChEBI" id="CHEBI:17836"/>
        <dbReference type="ChEBI" id="CHEBI:17839"/>
        <dbReference type="ChEBI" id="CHEBI:33019"/>
        <dbReference type="ChEBI" id="CHEBI:72950"/>
        <dbReference type="EC" id="2.5.1.15"/>
    </reaction>
</comment>
<evidence type="ECO:0000256" key="7">
    <source>
        <dbReference type="ARBA" id="ARBA00022842"/>
    </source>
</evidence>
<dbReference type="PANTHER" id="PTHR20941">
    <property type="entry name" value="FOLATE SYNTHESIS PROTEINS"/>
    <property type="match status" value="1"/>
</dbReference>
<feature type="domain" description="Pterin-binding" evidence="9">
    <location>
        <begin position="1"/>
        <end position="244"/>
    </location>
</feature>
<reference evidence="10 11" key="1">
    <citation type="submission" date="2020-09" db="EMBL/GenBank/DDBJ databases">
        <title>The genome sequence of type strain Labrenzia polysiphoniae KACC 19711.</title>
        <authorList>
            <person name="Liu Y."/>
        </authorList>
    </citation>
    <scope>NUCLEOTIDE SEQUENCE [LARGE SCALE GENOMIC DNA]</scope>
    <source>
        <strain evidence="10 11">KACC 19711</strain>
    </source>
</reference>
<comment type="caution">
    <text evidence="10">The sequence shown here is derived from an EMBL/GenBank/DDBJ whole genome shotgun (WGS) entry which is preliminary data.</text>
</comment>
<evidence type="ECO:0000256" key="5">
    <source>
        <dbReference type="ARBA" id="ARBA00022679"/>
    </source>
</evidence>
<proteinExistence type="predicted"/>
<dbReference type="EMBL" id="JACYXJ010000005">
    <property type="protein sequence ID" value="MBD8877280.1"/>
    <property type="molecule type" value="Genomic_DNA"/>
</dbReference>
<dbReference type="NCBIfam" id="TIGR01496">
    <property type="entry name" value="DHPS"/>
    <property type="match status" value="1"/>
</dbReference>
<dbReference type="Proteomes" id="UP000615687">
    <property type="component" value="Unassembled WGS sequence"/>
</dbReference>
<dbReference type="InterPro" id="IPR045031">
    <property type="entry name" value="DHP_synth-like"/>
</dbReference>
<evidence type="ECO:0000313" key="11">
    <source>
        <dbReference type="Proteomes" id="UP000615687"/>
    </source>
</evidence>
<dbReference type="InterPro" id="IPR000489">
    <property type="entry name" value="Pterin-binding_dom"/>
</dbReference>
<dbReference type="PANTHER" id="PTHR20941:SF1">
    <property type="entry name" value="FOLIC ACID SYNTHESIS PROTEIN FOL1"/>
    <property type="match status" value="1"/>
</dbReference>
<evidence type="ECO:0000256" key="2">
    <source>
        <dbReference type="ARBA" id="ARBA00001946"/>
    </source>
</evidence>
<dbReference type="PROSITE" id="PS00793">
    <property type="entry name" value="DHPS_2"/>
    <property type="match status" value="1"/>
</dbReference>
<evidence type="ECO:0000256" key="6">
    <source>
        <dbReference type="ARBA" id="ARBA00022723"/>
    </source>
</evidence>
<protein>
    <recommendedName>
        <fullName evidence="4">dihydropteroate synthase</fullName>
        <ecNumber evidence="4">2.5.1.15</ecNumber>
    </recommendedName>
</protein>
<keyword evidence="8" id="KW-0289">Folate biosynthesis</keyword>
<accession>A0ABR9CDZ9</accession>
<dbReference type="Gene3D" id="3.20.20.20">
    <property type="entry name" value="Dihydropteroate synthase-like"/>
    <property type="match status" value="1"/>
</dbReference>
<evidence type="ECO:0000313" key="10">
    <source>
        <dbReference type="EMBL" id="MBD8877280.1"/>
    </source>
</evidence>
<comment type="pathway">
    <text evidence="3">Cofactor biosynthesis; tetrahydrofolate biosynthesis; 7,8-dihydrofolate from 2-amino-4-hydroxy-6-hydroxymethyl-7,8-dihydropteridine diphosphate and 4-aminobenzoate: step 1/2.</text>
</comment>
<evidence type="ECO:0000259" key="9">
    <source>
        <dbReference type="PROSITE" id="PS50972"/>
    </source>
</evidence>
<dbReference type="GO" id="GO:0004156">
    <property type="term" value="F:dihydropteroate synthase activity"/>
    <property type="evidence" value="ECO:0007669"/>
    <property type="project" value="UniProtKB-EC"/>
</dbReference>
<evidence type="ECO:0000256" key="8">
    <source>
        <dbReference type="ARBA" id="ARBA00022909"/>
    </source>
</evidence>
<keyword evidence="7" id="KW-0460">Magnesium</keyword>
<dbReference type="CDD" id="cd00739">
    <property type="entry name" value="DHPS"/>
    <property type="match status" value="1"/>
</dbReference>
<dbReference type="InterPro" id="IPR006390">
    <property type="entry name" value="DHP_synth_dom"/>
</dbReference>
<name>A0ABR9CDZ9_9HYPH</name>
<keyword evidence="11" id="KW-1185">Reference proteome</keyword>
<keyword evidence="6" id="KW-0479">Metal-binding</keyword>
<evidence type="ECO:0000256" key="1">
    <source>
        <dbReference type="ARBA" id="ARBA00000012"/>
    </source>
</evidence>
<dbReference type="SUPFAM" id="SSF51717">
    <property type="entry name" value="Dihydropteroate synthetase-like"/>
    <property type="match status" value="1"/>
</dbReference>
<dbReference type="PROSITE" id="PS50972">
    <property type="entry name" value="PTERIN_BINDING"/>
    <property type="match status" value="1"/>
</dbReference>
<evidence type="ECO:0000256" key="4">
    <source>
        <dbReference type="ARBA" id="ARBA00012458"/>
    </source>
</evidence>
<organism evidence="10 11">
    <name type="scientific">Roseibium polysiphoniae</name>
    <dbReference type="NCBI Taxonomy" id="2571221"/>
    <lineage>
        <taxon>Bacteria</taxon>
        <taxon>Pseudomonadati</taxon>
        <taxon>Pseudomonadota</taxon>
        <taxon>Alphaproteobacteria</taxon>
        <taxon>Hyphomicrobiales</taxon>
        <taxon>Stappiaceae</taxon>
        <taxon>Roseibium</taxon>
    </lineage>
</organism>